<dbReference type="EMBL" id="JBHPKH010000003">
    <property type="protein sequence ID" value="MFC1572068.1"/>
    <property type="molecule type" value="Genomic_DNA"/>
</dbReference>
<dbReference type="SUPFAM" id="SSF51126">
    <property type="entry name" value="Pectin lyase-like"/>
    <property type="match status" value="1"/>
</dbReference>
<dbReference type="PANTHER" id="PTHR11319">
    <property type="entry name" value="G PROTEIN-COUPLED RECEPTOR-RELATED"/>
    <property type="match status" value="1"/>
</dbReference>
<keyword evidence="1" id="KW-0732">Signal</keyword>
<evidence type="ECO:0000313" key="3">
    <source>
        <dbReference type="EMBL" id="MFC1572068.1"/>
    </source>
</evidence>
<comment type="caution">
    <text evidence="3">The sequence shown here is derived from an EMBL/GenBank/DDBJ whole genome shotgun (WGS) entry which is preliminary data.</text>
</comment>
<protein>
    <submittedName>
        <fullName evidence="3">Right-handed parallel beta-helix repeat-containing protein</fullName>
    </submittedName>
</protein>
<dbReference type="Gene3D" id="2.160.20.10">
    <property type="entry name" value="Single-stranded right-handed beta-helix, Pectin lyase-like"/>
    <property type="match status" value="1"/>
</dbReference>
<dbReference type="InterPro" id="IPR011050">
    <property type="entry name" value="Pectin_lyase_fold/virulence"/>
</dbReference>
<dbReference type="Proteomes" id="UP001593833">
    <property type="component" value="Unassembled WGS sequence"/>
</dbReference>
<dbReference type="InterPro" id="IPR012334">
    <property type="entry name" value="Pectin_lyas_fold"/>
</dbReference>
<dbReference type="Pfam" id="PF13229">
    <property type="entry name" value="Beta_helix"/>
    <property type="match status" value="1"/>
</dbReference>
<dbReference type="PANTHER" id="PTHR11319:SF35">
    <property type="entry name" value="OUTER MEMBRANE PROTEIN PMPC-RELATED"/>
    <property type="match status" value="1"/>
</dbReference>
<feature type="domain" description="Right handed beta helix" evidence="2">
    <location>
        <begin position="127"/>
        <end position="282"/>
    </location>
</feature>
<accession>A0ABV6YIB9</accession>
<feature type="chain" id="PRO_5045691073" evidence="1">
    <location>
        <begin position="22"/>
        <end position="410"/>
    </location>
</feature>
<name>A0ABV6YIB9_UNCEI</name>
<dbReference type="InterPro" id="IPR039448">
    <property type="entry name" value="Beta_helix"/>
</dbReference>
<reference evidence="3 4" key="1">
    <citation type="submission" date="2024-09" db="EMBL/GenBank/DDBJ databases">
        <authorList>
            <person name="D'Angelo T."/>
        </authorList>
    </citation>
    <scope>NUCLEOTIDE SEQUENCE [LARGE SCALE GENOMIC DNA]</scope>
    <source>
        <strain evidence="3">SAG AM-320-E07</strain>
    </source>
</reference>
<evidence type="ECO:0000313" key="4">
    <source>
        <dbReference type="Proteomes" id="UP001593833"/>
    </source>
</evidence>
<evidence type="ECO:0000259" key="2">
    <source>
        <dbReference type="Pfam" id="PF13229"/>
    </source>
</evidence>
<keyword evidence="4" id="KW-1185">Reference proteome</keyword>
<gene>
    <name evidence="3" type="ORF">ACFL6M_00560</name>
</gene>
<feature type="signal peptide" evidence="1">
    <location>
        <begin position="1"/>
        <end position="21"/>
    </location>
</feature>
<sequence length="410" mass="42967">MRTLVLVLSILAVRASCAAVAEIYTVRPDGTGDYPTIQAAIDTAEGGDIIELTDGTYAGDGNRDISYHGRGITIRSQSGNAENCVIDCEGSEADPHRGFLFNTGETGGARLEGITVTAGWWAARGGAISFEGPVTAVIADCRLISNHARWGGGIDCDDGAAPTIENCTLTQNRASWSGGGLRVQSSAPVITGCTFHANHANHGGAMYFYAEETIPVVSDCFISDNIADHSTGGVHCELFVAPSFHRCTFTGNRSLVQGGALTASIVSTLNVYDCTFWANAGGSDNPTLASGEQCQTVLWNTIIASTDQGPAVSCYPGYSATLYCCDLYGNEGGDWIEEIADQLRVDGNIGEDPLFCDPEMGDFTLQDCSPCAPLSPPNEECDLIGAWAVGCGGTPVAGASWGGIKAKFRR</sequence>
<evidence type="ECO:0000256" key="1">
    <source>
        <dbReference type="SAM" id="SignalP"/>
    </source>
</evidence>
<proteinExistence type="predicted"/>
<organism evidence="3 4">
    <name type="scientific">Eiseniibacteriota bacterium</name>
    <dbReference type="NCBI Taxonomy" id="2212470"/>
    <lineage>
        <taxon>Bacteria</taxon>
        <taxon>Candidatus Eiseniibacteriota</taxon>
    </lineage>
</organism>